<organism evidence="1 2">
    <name type="scientific">Lindgomyces ingoldianus</name>
    <dbReference type="NCBI Taxonomy" id="673940"/>
    <lineage>
        <taxon>Eukaryota</taxon>
        <taxon>Fungi</taxon>
        <taxon>Dikarya</taxon>
        <taxon>Ascomycota</taxon>
        <taxon>Pezizomycotina</taxon>
        <taxon>Dothideomycetes</taxon>
        <taxon>Pleosporomycetidae</taxon>
        <taxon>Pleosporales</taxon>
        <taxon>Lindgomycetaceae</taxon>
        <taxon>Lindgomyces</taxon>
    </lineage>
</organism>
<sequence>MYGSATSPLKETLSGQLRQVFDGLFEAIVLYYGAEAALDLLRLGDKLSCEIKNWIAFPGTATVETSYILITHLIRNKCKERSIYEKGSWKRKRKKIRQAGVLKKQIWSAPKLHESQNVSQRWLEQAQNVDSSPGEFPSQRTTPPQLEINLISVAHAT</sequence>
<reference evidence="1" key="1">
    <citation type="journal article" date="2020" name="Stud. Mycol.">
        <title>101 Dothideomycetes genomes: a test case for predicting lifestyles and emergence of pathogens.</title>
        <authorList>
            <person name="Haridas S."/>
            <person name="Albert R."/>
            <person name="Binder M."/>
            <person name="Bloem J."/>
            <person name="Labutti K."/>
            <person name="Salamov A."/>
            <person name="Andreopoulos B."/>
            <person name="Baker S."/>
            <person name="Barry K."/>
            <person name="Bills G."/>
            <person name="Bluhm B."/>
            <person name="Cannon C."/>
            <person name="Castanera R."/>
            <person name="Culley D."/>
            <person name="Daum C."/>
            <person name="Ezra D."/>
            <person name="Gonzalez J."/>
            <person name="Henrissat B."/>
            <person name="Kuo A."/>
            <person name="Liang C."/>
            <person name="Lipzen A."/>
            <person name="Lutzoni F."/>
            <person name="Magnuson J."/>
            <person name="Mondo S."/>
            <person name="Nolan M."/>
            <person name="Ohm R."/>
            <person name="Pangilinan J."/>
            <person name="Park H.-J."/>
            <person name="Ramirez L."/>
            <person name="Alfaro M."/>
            <person name="Sun H."/>
            <person name="Tritt A."/>
            <person name="Yoshinaga Y."/>
            <person name="Zwiers L.-H."/>
            <person name="Turgeon B."/>
            <person name="Goodwin S."/>
            <person name="Spatafora J."/>
            <person name="Crous P."/>
            <person name="Grigoriev I."/>
        </authorList>
    </citation>
    <scope>NUCLEOTIDE SEQUENCE</scope>
    <source>
        <strain evidence="1">ATCC 200398</strain>
    </source>
</reference>
<evidence type="ECO:0000313" key="2">
    <source>
        <dbReference type="Proteomes" id="UP000799755"/>
    </source>
</evidence>
<keyword evidence="2" id="KW-1185">Reference proteome</keyword>
<protein>
    <submittedName>
        <fullName evidence="1">Uncharacterized protein</fullName>
    </submittedName>
</protein>
<dbReference type="EMBL" id="MU003512">
    <property type="protein sequence ID" value="KAF2469476.1"/>
    <property type="molecule type" value="Genomic_DNA"/>
</dbReference>
<comment type="caution">
    <text evidence="1">The sequence shown here is derived from an EMBL/GenBank/DDBJ whole genome shotgun (WGS) entry which is preliminary data.</text>
</comment>
<proteinExistence type="predicted"/>
<dbReference type="Proteomes" id="UP000799755">
    <property type="component" value="Unassembled WGS sequence"/>
</dbReference>
<accession>A0ACB6QTI6</accession>
<gene>
    <name evidence="1" type="ORF">BDR25DRAFT_315455</name>
</gene>
<name>A0ACB6QTI6_9PLEO</name>
<evidence type="ECO:0000313" key="1">
    <source>
        <dbReference type="EMBL" id="KAF2469476.1"/>
    </source>
</evidence>